<evidence type="ECO:0000256" key="1">
    <source>
        <dbReference type="SAM" id="MobiDB-lite"/>
    </source>
</evidence>
<reference evidence="3 4" key="1">
    <citation type="submission" date="2017-10" db="EMBL/GenBank/DDBJ databases">
        <title>Draft genome sequences of strains TRE 1, TRE 9, TRE H and TRI 7, isolated from tamarins, belonging to four potential novel Bifidobacterium species.</title>
        <authorList>
            <person name="Mattarelli P."/>
            <person name="Modesto M."/>
            <person name="Puglisi E."/>
            <person name="Morelli L."/>
            <person name="Spezio C."/>
            <person name="Bonetti A."/>
            <person name="Sandri C."/>
        </authorList>
    </citation>
    <scope>NUCLEOTIDE SEQUENCE [LARGE SCALE GENOMIC DNA]</scope>
    <source>
        <strain evidence="4">TRE1</strain>
    </source>
</reference>
<protein>
    <submittedName>
        <fullName evidence="3">ABC transporter ATP-binding protein</fullName>
    </submittedName>
</protein>
<dbReference type="InterPro" id="IPR052935">
    <property type="entry name" value="Mg2+_PAP"/>
</dbReference>
<accession>A0A2M9HAV8</accession>
<proteinExistence type="predicted"/>
<keyword evidence="4" id="KW-1185">Reference proteome</keyword>
<dbReference type="InterPro" id="IPR019236">
    <property type="entry name" value="APP1_cat"/>
</dbReference>
<dbReference type="GO" id="GO:0005524">
    <property type="term" value="F:ATP binding"/>
    <property type="evidence" value="ECO:0007669"/>
    <property type="project" value="UniProtKB-KW"/>
</dbReference>
<keyword evidence="3" id="KW-0067">ATP-binding</keyword>
<dbReference type="RefSeq" id="WP_100510082.1">
    <property type="nucleotide sequence ID" value="NZ_PEBI01000001.1"/>
</dbReference>
<feature type="domain" description="Phosphatidate phosphatase APP1 catalytic" evidence="2">
    <location>
        <begin position="218"/>
        <end position="369"/>
    </location>
</feature>
<dbReference type="Pfam" id="PF09949">
    <property type="entry name" value="APP1_cat"/>
    <property type="match status" value="1"/>
</dbReference>
<gene>
    <name evidence="3" type="ORF">CS006_01940</name>
</gene>
<dbReference type="Proteomes" id="UP000229095">
    <property type="component" value="Unassembled WGS sequence"/>
</dbReference>
<feature type="compositionally biased region" description="Low complexity" evidence="1">
    <location>
        <begin position="17"/>
        <end position="28"/>
    </location>
</feature>
<evidence type="ECO:0000313" key="3">
    <source>
        <dbReference type="EMBL" id="PJM73939.1"/>
    </source>
</evidence>
<dbReference type="PANTHER" id="PTHR28208">
    <property type="entry name" value="PHOSPHATIDATE PHOSPHATASE APP1"/>
    <property type="match status" value="1"/>
</dbReference>
<name>A0A2M9HAV8_9BIFI</name>
<organism evidence="3 4">
    <name type="scientific">Bifidobacterium primatium</name>
    <dbReference type="NCBI Taxonomy" id="2045438"/>
    <lineage>
        <taxon>Bacteria</taxon>
        <taxon>Bacillati</taxon>
        <taxon>Actinomycetota</taxon>
        <taxon>Actinomycetes</taxon>
        <taxon>Bifidobacteriales</taxon>
        <taxon>Bifidobacteriaceae</taxon>
        <taxon>Bifidobacterium</taxon>
    </lineage>
</organism>
<keyword evidence="3" id="KW-0547">Nucleotide-binding</keyword>
<dbReference type="GO" id="GO:0008195">
    <property type="term" value="F:phosphatidate phosphatase activity"/>
    <property type="evidence" value="ECO:0007669"/>
    <property type="project" value="InterPro"/>
</dbReference>
<dbReference type="PANTHER" id="PTHR28208:SF3">
    <property type="entry name" value="PHOSPHATIDATE PHOSPHATASE APP1"/>
    <property type="match status" value="1"/>
</dbReference>
<sequence length="419" mass="46823">MVDSHSIHSHAPSGRGTAADADSAPDTAVEAETPIVAQPSTSNFDTASRREQIDFKPLAVRATRRAVTHTFGLWSLFSTAIARRLGWYPRVEPYVGYGTGAYSRLICRTVYAPEQRTAGLVTRGIRAAFMVPAAETQVKISIDSIPLVTVQVGDSEQYDKFDSAREQGSEFAVSDSQGYLDLVAERELTPGRHDVSYTVDRRHPVHSTLYTIPADAKVGIISDIDDTVMVTQVPTLWRAVFNMLFLNPRKRMSVPSMSVFYSKLRELFPDAPFFYLSTSPWNVESSIRHFIEYHGFPEGPLLLRDLDPRPKTFIPSGVQHKLEFVEQLMADFPEMRFILLGDDGQKDPSTYATIAQRYKGRVIAIGIRQLSPRDMGRSLPQRVTGPVVPAPVPDVPVFYGPNGVNLMNTMMPYLRNLFH</sequence>
<comment type="caution">
    <text evidence="3">The sequence shown here is derived from an EMBL/GenBank/DDBJ whole genome shotgun (WGS) entry which is preliminary data.</text>
</comment>
<evidence type="ECO:0000259" key="2">
    <source>
        <dbReference type="Pfam" id="PF09949"/>
    </source>
</evidence>
<dbReference type="OrthoDB" id="9789875at2"/>
<dbReference type="AlphaFoldDB" id="A0A2M9HAV8"/>
<dbReference type="EMBL" id="PEBI01000001">
    <property type="protein sequence ID" value="PJM73939.1"/>
    <property type="molecule type" value="Genomic_DNA"/>
</dbReference>
<feature type="region of interest" description="Disordered" evidence="1">
    <location>
        <begin position="1"/>
        <end position="48"/>
    </location>
</feature>
<evidence type="ECO:0000313" key="4">
    <source>
        <dbReference type="Proteomes" id="UP000229095"/>
    </source>
</evidence>